<dbReference type="EMBL" id="BOSL01000004">
    <property type="protein sequence ID" value="GIP52642.1"/>
    <property type="molecule type" value="Genomic_DNA"/>
</dbReference>
<reference evidence="4 5" key="1">
    <citation type="submission" date="2021-03" db="EMBL/GenBank/DDBJ databases">
        <title>Antimicrobial resistance genes in bacteria isolated from Japanese honey, and their potential for conferring macrolide and lincosamide resistance in the American foulbrood pathogen Paenibacillus larvae.</title>
        <authorList>
            <person name="Okamoto M."/>
            <person name="Kumagai M."/>
            <person name="Kanamori H."/>
            <person name="Takamatsu D."/>
        </authorList>
    </citation>
    <scope>NUCLEOTIDE SEQUENCE [LARGE SCALE GENOMIC DNA]</scope>
    <source>
        <strain evidence="4 5">J42TS3</strain>
    </source>
</reference>
<evidence type="ECO:0000259" key="3">
    <source>
        <dbReference type="SMART" id="SM00460"/>
    </source>
</evidence>
<feature type="domain" description="Transglutaminase-like" evidence="3">
    <location>
        <begin position="610"/>
        <end position="666"/>
    </location>
</feature>
<organism evidence="4 5">
    <name type="scientific">Paenibacillus vini</name>
    <dbReference type="NCBI Taxonomy" id="1476024"/>
    <lineage>
        <taxon>Bacteria</taxon>
        <taxon>Bacillati</taxon>
        <taxon>Bacillota</taxon>
        <taxon>Bacilli</taxon>
        <taxon>Bacillales</taxon>
        <taxon>Paenibacillaceae</taxon>
        <taxon>Paenibacillus</taxon>
    </lineage>
</organism>
<accession>A0ABQ4M9K1</accession>
<dbReference type="PANTHER" id="PTHR46333:SF2">
    <property type="entry name" value="CYTOKINESIS PROTEIN 3"/>
    <property type="match status" value="1"/>
</dbReference>
<feature type="chain" id="PRO_5046814638" description="Transglutaminase-like domain-containing protein" evidence="2">
    <location>
        <begin position="23"/>
        <end position="788"/>
    </location>
</feature>
<dbReference type="Pfam" id="PF01841">
    <property type="entry name" value="Transglut_core"/>
    <property type="match status" value="1"/>
</dbReference>
<feature type="signal peptide" evidence="2">
    <location>
        <begin position="1"/>
        <end position="22"/>
    </location>
</feature>
<feature type="region of interest" description="Disordered" evidence="1">
    <location>
        <begin position="385"/>
        <end position="449"/>
    </location>
</feature>
<dbReference type="InterPro" id="IPR038765">
    <property type="entry name" value="Papain-like_cys_pep_sf"/>
</dbReference>
<dbReference type="InterPro" id="IPR002931">
    <property type="entry name" value="Transglutaminase-like"/>
</dbReference>
<feature type="compositionally biased region" description="Basic and acidic residues" evidence="1">
    <location>
        <begin position="436"/>
        <end position="449"/>
    </location>
</feature>
<evidence type="ECO:0000256" key="2">
    <source>
        <dbReference type="SAM" id="SignalP"/>
    </source>
</evidence>
<gene>
    <name evidence="4" type="ORF">J42TS3_16770</name>
</gene>
<protein>
    <recommendedName>
        <fullName evidence="3">Transglutaminase-like domain-containing protein</fullName>
    </recommendedName>
</protein>
<dbReference type="PANTHER" id="PTHR46333">
    <property type="entry name" value="CYTOKINESIS PROTEIN 3"/>
    <property type="match status" value="1"/>
</dbReference>
<dbReference type="Proteomes" id="UP000679992">
    <property type="component" value="Unassembled WGS sequence"/>
</dbReference>
<dbReference type="RefSeq" id="WP_213654397.1">
    <property type="nucleotide sequence ID" value="NZ_BOSL01000004.1"/>
</dbReference>
<evidence type="ECO:0000256" key="1">
    <source>
        <dbReference type="SAM" id="MobiDB-lite"/>
    </source>
</evidence>
<evidence type="ECO:0000313" key="4">
    <source>
        <dbReference type="EMBL" id="GIP52642.1"/>
    </source>
</evidence>
<comment type="caution">
    <text evidence="4">The sequence shown here is derived from an EMBL/GenBank/DDBJ whole genome shotgun (WGS) entry which is preliminary data.</text>
</comment>
<dbReference type="SUPFAM" id="SSF54001">
    <property type="entry name" value="Cysteine proteinases"/>
    <property type="match status" value="1"/>
</dbReference>
<dbReference type="InterPro" id="IPR052557">
    <property type="entry name" value="CAP/Cytokinesis_protein"/>
</dbReference>
<dbReference type="Gene3D" id="3.10.620.30">
    <property type="match status" value="1"/>
</dbReference>
<keyword evidence="5" id="KW-1185">Reference proteome</keyword>
<proteinExistence type="predicted"/>
<sequence>MKRLWLVLIGVMLALTGCFGNAGTDLSSVAEVALTENNESDKLEAVDTATGELSVLDVKKKYGSDTDQAMMPMYNVAKDERFTFQFKSRFDDLMASEVVTVHTDIKALPKSQVLTSTFFKNMTQTDTVEISPLGSVLDSSDTLDGFGGWGNAPIYYIRINYDLDAPEPSKLEKPIIIPFTIKSEIPVPTLRYEINEKGEFKLLWNPVEGAESYRIYRDSKFGDLLAIENLPVSGPEEAYAGGIPSLLEEVKATEFFYDSSEDRTDPDYISFQNAGVYGEYYVTAIRGGKESNFSNVVSTYPLSSRIPADWEGNITYEAYSDISQLPTTTEVTFIDGSVKSRNLIYDTSRTNLEDYRPTIYVGVEGTALKGYVYVQNVTAADLDQLNEQQRRAKPSTGYVEPKNDTEYIPDPNVPTVIEEGDSGAQQGGEPENITESQKENTKKRVEDGDKGKVQVPEIVKEVPVNADSAVEEIVALSMIDTVQEVSLEAFPEAQNFETLSDMVLKVMYQNPLVLGVEGFQYDYKTLTLHIKYNDSAASIKKKQKEIIDEAKKVVASVITAEMSAEDKSKAIYEYLNENTKYDDAALEDAKANGYRTVDSKFDDSFTTYGILVKKVGVCASYASVYKLLGDLAGLESVVVTGDMGGVPHAWNKVKLNNGWVHVDSTNNETNSGVPYLLFNSSDDTAQTLNYSLNNEFWVDAEIPEFAAVDDSMEYYKANGLEVKSVQEFGSKLEEKVKAGETYIVLRLAGKVDEEALATETGKALSSLSDEQYENVQLASLSNYILVYY</sequence>
<dbReference type="SMART" id="SM00460">
    <property type="entry name" value="TGc"/>
    <property type="match status" value="1"/>
</dbReference>
<dbReference type="PROSITE" id="PS51257">
    <property type="entry name" value="PROKAR_LIPOPROTEIN"/>
    <property type="match status" value="1"/>
</dbReference>
<keyword evidence="2" id="KW-0732">Signal</keyword>
<name>A0ABQ4M9K1_9BACL</name>
<evidence type="ECO:0000313" key="5">
    <source>
        <dbReference type="Proteomes" id="UP000679992"/>
    </source>
</evidence>